<dbReference type="PANTHER" id="PTHR18964">
    <property type="entry name" value="ROK (REPRESSOR, ORF, KINASE) FAMILY"/>
    <property type="match status" value="1"/>
</dbReference>
<gene>
    <name evidence="2" type="ORF">GCM10022222_79270</name>
</gene>
<dbReference type="EMBL" id="BAAAZN010000027">
    <property type="protein sequence ID" value="GAA3582646.1"/>
    <property type="molecule type" value="Genomic_DNA"/>
</dbReference>
<organism evidence="2 3">
    <name type="scientific">Amycolatopsis ultiminotia</name>
    <dbReference type="NCBI Taxonomy" id="543629"/>
    <lineage>
        <taxon>Bacteria</taxon>
        <taxon>Bacillati</taxon>
        <taxon>Actinomycetota</taxon>
        <taxon>Actinomycetes</taxon>
        <taxon>Pseudonocardiales</taxon>
        <taxon>Pseudonocardiaceae</taxon>
        <taxon>Amycolatopsis</taxon>
    </lineage>
</organism>
<dbReference type="Proteomes" id="UP001500689">
    <property type="component" value="Unassembled WGS sequence"/>
</dbReference>
<keyword evidence="3" id="KW-1185">Reference proteome</keyword>
<dbReference type="Pfam" id="PF00480">
    <property type="entry name" value="ROK"/>
    <property type="match status" value="1"/>
</dbReference>
<evidence type="ECO:0000313" key="2">
    <source>
        <dbReference type="EMBL" id="GAA3582646.1"/>
    </source>
</evidence>
<dbReference type="PANTHER" id="PTHR18964:SF149">
    <property type="entry name" value="BIFUNCTIONAL UDP-N-ACETYLGLUCOSAMINE 2-EPIMERASE_N-ACETYLMANNOSAMINE KINASE"/>
    <property type="match status" value="1"/>
</dbReference>
<comment type="caution">
    <text evidence="2">The sequence shown here is derived from an EMBL/GenBank/DDBJ whole genome shotgun (WGS) entry which is preliminary data.</text>
</comment>
<proteinExistence type="inferred from homology"/>
<evidence type="ECO:0000313" key="3">
    <source>
        <dbReference type="Proteomes" id="UP001500689"/>
    </source>
</evidence>
<evidence type="ECO:0000256" key="1">
    <source>
        <dbReference type="ARBA" id="ARBA00006479"/>
    </source>
</evidence>
<name>A0ABP6YFE0_9PSEU</name>
<comment type="similarity">
    <text evidence="1">Belongs to the ROK (NagC/XylR) family.</text>
</comment>
<dbReference type="SUPFAM" id="SSF46785">
    <property type="entry name" value="Winged helix' DNA-binding domain"/>
    <property type="match status" value="1"/>
</dbReference>
<protein>
    <submittedName>
        <fullName evidence="2">ROK family transcriptional regulator</fullName>
    </submittedName>
</protein>
<dbReference type="Gene3D" id="3.30.420.40">
    <property type="match status" value="2"/>
</dbReference>
<dbReference type="SUPFAM" id="SSF53067">
    <property type="entry name" value="Actin-like ATPase domain"/>
    <property type="match status" value="1"/>
</dbReference>
<dbReference type="Gene3D" id="1.10.10.10">
    <property type="entry name" value="Winged helix-like DNA-binding domain superfamily/Winged helix DNA-binding domain"/>
    <property type="match status" value="1"/>
</dbReference>
<dbReference type="InterPro" id="IPR036390">
    <property type="entry name" value="WH_DNA-bd_sf"/>
</dbReference>
<dbReference type="InterPro" id="IPR000600">
    <property type="entry name" value="ROK"/>
</dbReference>
<reference evidence="3" key="1">
    <citation type="journal article" date="2019" name="Int. J. Syst. Evol. Microbiol.">
        <title>The Global Catalogue of Microorganisms (GCM) 10K type strain sequencing project: providing services to taxonomists for standard genome sequencing and annotation.</title>
        <authorList>
            <consortium name="The Broad Institute Genomics Platform"/>
            <consortium name="The Broad Institute Genome Sequencing Center for Infectious Disease"/>
            <person name="Wu L."/>
            <person name="Ma J."/>
        </authorList>
    </citation>
    <scope>NUCLEOTIDE SEQUENCE [LARGE SCALE GENOMIC DNA]</scope>
    <source>
        <strain evidence="3">JCM 16898</strain>
    </source>
</reference>
<accession>A0ABP6YFE0</accession>
<dbReference type="InterPro" id="IPR043129">
    <property type="entry name" value="ATPase_NBD"/>
</dbReference>
<sequence length="397" mass="40307">MLRQTTRDLRRHNRAALLCSLYLRGPASRLELVAESGLSPATVTNVVAELIADGLVAEAGSVESDGGRPRTLLRVRPDFARVVGVDVGETHVCVGLFDCALETLATVQLPLGGTNLEPVEVARQVRAEVTRVLGECGVAPDGVLGVGVGVPGAVRDGGVVHAPTLGWAGIGFGDLLRAHLPVAAPVHLDNRARTLGQAEMWRGAGRGAERAVIALLGVGVGAAFVTGGASFPAITTTEWGHTVVQSGGADCRCGSRGCLEAYVGAEAVVRRYLDKPGSEPVHGGQAEAQLAEVAARARTSGAAAEALAETGEYLGIGIANLINLLAPDRVVLAGSAGAVLGRAVVAHVRTASARHALAYLAESTAIEPGHLGPEAVALGAATLPIEALLASGGRTAA</sequence>
<dbReference type="InterPro" id="IPR036388">
    <property type="entry name" value="WH-like_DNA-bd_sf"/>
</dbReference>